<proteinExistence type="inferred from homology"/>
<dbReference type="SMART" id="SM00829">
    <property type="entry name" value="PKS_ER"/>
    <property type="match status" value="1"/>
</dbReference>
<name>A0A662DIC0_UNCAE</name>
<reference evidence="7 8" key="1">
    <citation type="submission" date="2018-06" db="EMBL/GenBank/DDBJ databases">
        <title>Extensive metabolic versatility and redundancy in microbially diverse, dynamic hydrothermal sediments.</title>
        <authorList>
            <person name="Dombrowski N."/>
            <person name="Teske A."/>
            <person name="Baker B.J."/>
        </authorList>
    </citation>
    <scope>NUCLEOTIDE SEQUENCE [LARGE SCALE GENOMIC DNA]</scope>
    <source>
        <strain evidence="7">B19_G9</strain>
    </source>
</reference>
<comment type="cofactor">
    <cofactor evidence="4">
        <name>Zn(2+)</name>
        <dbReference type="ChEBI" id="CHEBI:29105"/>
    </cofactor>
</comment>
<dbReference type="Pfam" id="PF08240">
    <property type="entry name" value="ADH_N"/>
    <property type="match status" value="1"/>
</dbReference>
<protein>
    <submittedName>
        <fullName evidence="7">Alcohol dehydrogenase</fullName>
    </submittedName>
</protein>
<evidence type="ECO:0000313" key="6">
    <source>
        <dbReference type="EMBL" id="HDN84658.1"/>
    </source>
</evidence>
<evidence type="ECO:0000256" key="2">
    <source>
        <dbReference type="ARBA" id="ARBA00022833"/>
    </source>
</evidence>
<dbReference type="PANTHER" id="PTHR43401">
    <property type="entry name" value="L-THREONINE 3-DEHYDROGENASE"/>
    <property type="match status" value="1"/>
</dbReference>
<sequence length="339" mass="37297">MKMKAILFKKKGEYSLEEVPVPGLESKEVLIKVNSCGICGTDVHIYEGNFPANFPLIPGHEFSGIIEDKGKDVKNLKIGDHVTVNPNLPCGKCDQCRVGNENLCIDLLNLGVRLNGGFAEYVKAKNSLVYKLPDEVDLESASLTEPLSCCIHGIDLAQIKPGECVLVTGCGPIGLLMIQLAKICGAAKIVATDPIEKRRKLALSLGADLSLNPNDVNIQEAIGNFLPGKPEVVVECVGKSSTQEESIRLVKPGGRVIWFGVANPDDEIKINPYYVYKNEITIKGSFVNPYTTKRAVRLLSEKRIRLKELISHRFSLEDFDKAMMTHMKDPDRIKVVVKP</sequence>
<evidence type="ECO:0000256" key="4">
    <source>
        <dbReference type="RuleBase" id="RU361277"/>
    </source>
</evidence>
<dbReference type="InterPro" id="IPR002328">
    <property type="entry name" value="ADH_Zn_CS"/>
</dbReference>
<evidence type="ECO:0000256" key="3">
    <source>
        <dbReference type="ARBA" id="ARBA00023002"/>
    </source>
</evidence>
<dbReference type="EMBL" id="QMQB01000056">
    <property type="protein sequence ID" value="RLE14053.1"/>
    <property type="molecule type" value="Genomic_DNA"/>
</dbReference>
<dbReference type="Pfam" id="PF00107">
    <property type="entry name" value="ADH_zinc_N"/>
    <property type="match status" value="1"/>
</dbReference>
<dbReference type="EMBL" id="DRBC01000163">
    <property type="protein sequence ID" value="HDN84658.1"/>
    <property type="molecule type" value="Genomic_DNA"/>
</dbReference>
<comment type="similarity">
    <text evidence="4">Belongs to the zinc-containing alcohol dehydrogenase family.</text>
</comment>
<dbReference type="SUPFAM" id="SSF51735">
    <property type="entry name" value="NAD(P)-binding Rossmann-fold domains"/>
    <property type="match status" value="1"/>
</dbReference>
<evidence type="ECO:0000256" key="1">
    <source>
        <dbReference type="ARBA" id="ARBA00022723"/>
    </source>
</evidence>
<dbReference type="Gene3D" id="3.90.180.10">
    <property type="entry name" value="Medium-chain alcohol dehydrogenases, catalytic domain"/>
    <property type="match status" value="1"/>
</dbReference>
<dbReference type="Proteomes" id="UP000267654">
    <property type="component" value="Unassembled WGS sequence"/>
</dbReference>
<comment type="caution">
    <text evidence="7">The sequence shown here is derived from an EMBL/GenBank/DDBJ whole genome shotgun (WGS) entry which is preliminary data.</text>
</comment>
<dbReference type="InterPro" id="IPR036291">
    <property type="entry name" value="NAD(P)-bd_dom_sf"/>
</dbReference>
<dbReference type="InterPro" id="IPR013149">
    <property type="entry name" value="ADH-like_C"/>
</dbReference>
<dbReference type="SUPFAM" id="SSF50129">
    <property type="entry name" value="GroES-like"/>
    <property type="match status" value="1"/>
</dbReference>
<dbReference type="InterPro" id="IPR011032">
    <property type="entry name" value="GroES-like_sf"/>
</dbReference>
<feature type="domain" description="Enoyl reductase (ER)" evidence="5">
    <location>
        <begin position="12"/>
        <end position="337"/>
    </location>
</feature>
<evidence type="ECO:0000313" key="7">
    <source>
        <dbReference type="EMBL" id="RLE14053.1"/>
    </source>
</evidence>
<dbReference type="InterPro" id="IPR020843">
    <property type="entry name" value="ER"/>
</dbReference>
<keyword evidence="2 4" id="KW-0862">Zinc</keyword>
<dbReference type="InterPro" id="IPR013154">
    <property type="entry name" value="ADH-like_N"/>
</dbReference>
<organism evidence="7 8">
    <name type="scientific">Aerophobetes bacterium</name>
    <dbReference type="NCBI Taxonomy" id="2030807"/>
    <lineage>
        <taxon>Bacteria</taxon>
        <taxon>Candidatus Aerophobota</taxon>
    </lineage>
</organism>
<keyword evidence="1 4" id="KW-0479">Metal-binding</keyword>
<dbReference type="InterPro" id="IPR050129">
    <property type="entry name" value="Zn_alcohol_dh"/>
</dbReference>
<keyword evidence="3" id="KW-0560">Oxidoreductase</keyword>
<evidence type="ECO:0000313" key="8">
    <source>
        <dbReference type="Proteomes" id="UP000267654"/>
    </source>
</evidence>
<dbReference type="GO" id="GO:0008270">
    <property type="term" value="F:zinc ion binding"/>
    <property type="evidence" value="ECO:0007669"/>
    <property type="project" value="InterPro"/>
</dbReference>
<dbReference type="Gene3D" id="3.40.50.720">
    <property type="entry name" value="NAD(P)-binding Rossmann-like Domain"/>
    <property type="match status" value="1"/>
</dbReference>
<evidence type="ECO:0000259" key="5">
    <source>
        <dbReference type="SMART" id="SM00829"/>
    </source>
</evidence>
<accession>A0A662DIC0</accession>
<dbReference type="Proteomes" id="UP000885660">
    <property type="component" value="Unassembled WGS sequence"/>
</dbReference>
<reference evidence="6" key="2">
    <citation type="journal article" date="2020" name="mSystems">
        <title>Genome- and Community-Level Interaction Insights into Carbon Utilization and Element Cycling Functions of Hydrothermarchaeota in Hydrothermal Sediment.</title>
        <authorList>
            <person name="Zhou Z."/>
            <person name="Liu Y."/>
            <person name="Xu W."/>
            <person name="Pan J."/>
            <person name="Luo Z.H."/>
            <person name="Li M."/>
        </authorList>
    </citation>
    <scope>NUCLEOTIDE SEQUENCE [LARGE SCALE GENOMIC DNA]</scope>
    <source>
        <strain evidence="6">HyVt-219</strain>
    </source>
</reference>
<dbReference type="PANTHER" id="PTHR43401:SF2">
    <property type="entry name" value="L-THREONINE 3-DEHYDROGENASE"/>
    <property type="match status" value="1"/>
</dbReference>
<dbReference type="PROSITE" id="PS00059">
    <property type="entry name" value="ADH_ZINC"/>
    <property type="match status" value="1"/>
</dbReference>
<dbReference type="GO" id="GO:0016491">
    <property type="term" value="F:oxidoreductase activity"/>
    <property type="evidence" value="ECO:0007669"/>
    <property type="project" value="UniProtKB-KW"/>
</dbReference>
<gene>
    <name evidence="7" type="ORF">DRI96_02025</name>
    <name evidence="6" type="ORF">ENG47_02715</name>
</gene>
<dbReference type="CDD" id="cd08234">
    <property type="entry name" value="threonine_DH_like"/>
    <property type="match status" value="1"/>
</dbReference>
<dbReference type="AlphaFoldDB" id="A0A662DIC0"/>